<sequence length="187" mass="20867">MYLFSIVAREDFISIVMDAYQVGMEDNEVQEGSYFREITPDQSFYIFEGPAEFGELGWKIAAQMSSDGADLKDIALSIQQKWQESGQEAEMEAVIGGMSATGEIQYHLISNENITSYFPKAGESLYYANDLSFKLSPMEELSRTLMMRGMSTVSQAQSAQFDLFDKFAGSRPGVSSFAQCLVIEKAE</sequence>
<protein>
    <submittedName>
        <fullName evidence="1">Uncharacterized protein</fullName>
    </submittedName>
</protein>
<name>A0A0M2SWJ7_9BACI</name>
<dbReference type="EMBL" id="LAYY01000015">
    <property type="protein sequence ID" value="KKK37327.1"/>
    <property type="molecule type" value="Genomic_DNA"/>
</dbReference>
<comment type="caution">
    <text evidence="1">The sequence shown here is derived from an EMBL/GenBank/DDBJ whole genome shotgun (WGS) entry which is preliminary data.</text>
</comment>
<accession>A0A0M2SWJ7</accession>
<reference evidence="1 2" key="1">
    <citation type="submission" date="2015-04" db="EMBL/GenBank/DDBJ databases">
        <title>Taxonomic description and genome sequence of Bacillus campisalis sp. nov., a novel member of the genus Bacillus isolated from solar saltern.</title>
        <authorList>
            <person name="Mathan Kumar R."/>
            <person name="Kaur G."/>
            <person name="Kumar A."/>
            <person name="Singh N.K."/>
            <person name="Kaur N."/>
            <person name="Kumar N."/>
            <person name="Mayilraj S."/>
        </authorList>
    </citation>
    <scope>NUCLEOTIDE SEQUENCE [LARGE SCALE GENOMIC DNA]</scope>
    <source>
        <strain evidence="1 2">SA2-6</strain>
    </source>
</reference>
<dbReference type="OrthoDB" id="2846315at2"/>
<dbReference type="Proteomes" id="UP000034166">
    <property type="component" value="Unassembled WGS sequence"/>
</dbReference>
<organism evidence="1 2">
    <name type="scientific">Mesobacillus campisalis</name>
    <dbReference type="NCBI Taxonomy" id="1408103"/>
    <lineage>
        <taxon>Bacteria</taxon>
        <taxon>Bacillati</taxon>
        <taxon>Bacillota</taxon>
        <taxon>Bacilli</taxon>
        <taxon>Bacillales</taxon>
        <taxon>Bacillaceae</taxon>
        <taxon>Mesobacillus</taxon>
    </lineage>
</organism>
<dbReference type="PATRIC" id="fig|1408103.3.peg.3160"/>
<dbReference type="AlphaFoldDB" id="A0A0M2SWJ7"/>
<keyword evidence="2" id="KW-1185">Reference proteome</keyword>
<dbReference type="RefSeq" id="WP_046524420.1">
    <property type="nucleotide sequence ID" value="NZ_LAYY01000015.1"/>
</dbReference>
<evidence type="ECO:0000313" key="1">
    <source>
        <dbReference type="EMBL" id="KKK37327.1"/>
    </source>
</evidence>
<gene>
    <name evidence="1" type="ORF">WQ57_14055</name>
</gene>
<proteinExistence type="predicted"/>
<evidence type="ECO:0000313" key="2">
    <source>
        <dbReference type="Proteomes" id="UP000034166"/>
    </source>
</evidence>